<name>A0A494X9A4_9BACL</name>
<accession>A0A494X9A4</accession>
<organism evidence="1 2">
    <name type="scientific">Cohnella endophytica</name>
    <dbReference type="NCBI Taxonomy" id="2419778"/>
    <lineage>
        <taxon>Bacteria</taxon>
        <taxon>Bacillati</taxon>
        <taxon>Bacillota</taxon>
        <taxon>Bacilli</taxon>
        <taxon>Bacillales</taxon>
        <taxon>Paenibacillaceae</taxon>
        <taxon>Cohnella</taxon>
    </lineage>
</organism>
<keyword evidence="2" id="KW-1185">Reference proteome</keyword>
<dbReference type="EMBL" id="RBZM01000017">
    <property type="protein sequence ID" value="RKP44774.1"/>
    <property type="molecule type" value="Genomic_DNA"/>
</dbReference>
<protein>
    <submittedName>
        <fullName evidence="1">Uncharacterized protein</fullName>
    </submittedName>
</protein>
<reference evidence="1 2" key="1">
    <citation type="submission" date="2018-10" db="EMBL/GenBank/DDBJ databases">
        <title>Cohnella sp. M2MS4P-1, whole genome shotgun sequence.</title>
        <authorList>
            <person name="Tuo L."/>
        </authorList>
    </citation>
    <scope>NUCLEOTIDE SEQUENCE [LARGE SCALE GENOMIC DNA]</scope>
    <source>
        <strain evidence="1 2">M2MS4P-1</strain>
    </source>
</reference>
<dbReference type="Proteomes" id="UP000282076">
    <property type="component" value="Unassembled WGS sequence"/>
</dbReference>
<sequence length="66" mass="7950">MSEFLFICSKYCSRINTDLPLSRQTHIKSNNSEADIHEKIRRHQNHAHSYQRNDRCFSCRRSNVRL</sequence>
<comment type="caution">
    <text evidence="1">The sequence shown here is derived from an EMBL/GenBank/DDBJ whole genome shotgun (WGS) entry which is preliminary data.</text>
</comment>
<evidence type="ECO:0000313" key="1">
    <source>
        <dbReference type="EMBL" id="RKP44774.1"/>
    </source>
</evidence>
<proteinExistence type="predicted"/>
<gene>
    <name evidence="1" type="ORF">D7Z26_26240</name>
</gene>
<dbReference type="AlphaFoldDB" id="A0A494X9A4"/>
<evidence type="ECO:0000313" key="2">
    <source>
        <dbReference type="Proteomes" id="UP000282076"/>
    </source>
</evidence>